<keyword evidence="3" id="KW-0804">Transcription</keyword>
<evidence type="ECO:0000259" key="5">
    <source>
        <dbReference type="PROSITE" id="PS50977"/>
    </source>
</evidence>
<dbReference type="Proteomes" id="UP000076088">
    <property type="component" value="Chromosome"/>
</dbReference>
<evidence type="ECO:0000256" key="2">
    <source>
        <dbReference type="ARBA" id="ARBA00023125"/>
    </source>
</evidence>
<dbReference type="InterPro" id="IPR001647">
    <property type="entry name" value="HTH_TetR"/>
</dbReference>
<keyword evidence="1" id="KW-0805">Transcription regulation</keyword>
<dbReference type="GO" id="GO:0003700">
    <property type="term" value="F:DNA-binding transcription factor activity"/>
    <property type="evidence" value="ECO:0007669"/>
    <property type="project" value="TreeGrafter"/>
</dbReference>
<dbReference type="PANTHER" id="PTHR30055">
    <property type="entry name" value="HTH-TYPE TRANSCRIPTIONAL REGULATOR RUTR"/>
    <property type="match status" value="1"/>
</dbReference>
<dbReference type="Pfam" id="PF13305">
    <property type="entry name" value="TetR_C_33"/>
    <property type="match status" value="1"/>
</dbReference>
<dbReference type="EMBL" id="CP013344">
    <property type="protein sequence ID" value="AMU90431.1"/>
    <property type="molecule type" value="Genomic_DNA"/>
</dbReference>
<dbReference type="InterPro" id="IPR050109">
    <property type="entry name" value="HTH-type_TetR-like_transc_reg"/>
</dbReference>
<evidence type="ECO:0000256" key="1">
    <source>
        <dbReference type="ARBA" id="ARBA00023015"/>
    </source>
</evidence>
<dbReference type="Pfam" id="PF00440">
    <property type="entry name" value="TetR_N"/>
    <property type="match status" value="1"/>
</dbReference>
<evidence type="ECO:0000256" key="4">
    <source>
        <dbReference type="PROSITE-ProRule" id="PRU00335"/>
    </source>
</evidence>
<dbReference type="GO" id="GO:0000976">
    <property type="term" value="F:transcription cis-regulatory region binding"/>
    <property type="evidence" value="ECO:0007669"/>
    <property type="project" value="TreeGrafter"/>
</dbReference>
<gene>
    <name evidence="6" type="ORF">ATM17_15520</name>
</gene>
<organism evidence="6 7">
    <name type="scientific">Sphingopyxis macrogoltabida</name>
    <name type="common">Sphingomonas macrogoltabidus</name>
    <dbReference type="NCBI Taxonomy" id="33050"/>
    <lineage>
        <taxon>Bacteria</taxon>
        <taxon>Pseudomonadati</taxon>
        <taxon>Pseudomonadota</taxon>
        <taxon>Alphaproteobacteria</taxon>
        <taxon>Sphingomonadales</taxon>
        <taxon>Sphingomonadaceae</taxon>
        <taxon>Sphingopyxis</taxon>
    </lineage>
</organism>
<evidence type="ECO:0000313" key="6">
    <source>
        <dbReference type="EMBL" id="AMU90431.1"/>
    </source>
</evidence>
<keyword evidence="7" id="KW-1185">Reference proteome</keyword>
<dbReference type="SUPFAM" id="SSF46689">
    <property type="entry name" value="Homeodomain-like"/>
    <property type="match status" value="1"/>
</dbReference>
<proteinExistence type="predicted"/>
<feature type="domain" description="HTH tetR-type" evidence="5">
    <location>
        <begin position="10"/>
        <end position="70"/>
    </location>
</feature>
<dbReference type="PANTHER" id="PTHR30055:SF234">
    <property type="entry name" value="HTH-TYPE TRANSCRIPTIONAL REGULATOR BETI"/>
    <property type="match status" value="1"/>
</dbReference>
<protein>
    <submittedName>
        <fullName evidence="6">TetR family transcriptional regulator</fullName>
    </submittedName>
</protein>
<dbReference type="AlphaFoldDB" id="A0AAC8Z277"/>
<accession>A0AAC8Z277</accession>
<dbReference type="InterPro" id="IPR036271">
    <property type="entry name" value="Tet_transcr_reg_TetR-rel_C_sf"/>
</dbReference>
<dbReference type="InterPro" id="IPR025996">
    <property type="entry name" value="MT1864/Rv1816-like_C"/>
</dbReference>
<reference evidence="6 7" key="2">
    <citation type="journal article" date="2016" name="Genome Announc.">
        <title>Complete Genome Sequence of Sphingopyxis macrogoltabida Strain 203N (NBRC 111659), a Polyethylene Glycol Degrader.</title>
        <authorList>
            <person name="Ohtsubo Y."/>
            <person name="Nonoyama S."/>
            <person name="Nagata Y."/>
            <person name="Numata M."/>
            <person name="Tsuchikane K."/>
            <person name="Hosoyama A."/>
            <person name="Yamazoe A."/>
            <person name="Tsuda M."/>
            <person name="Fujita N."/>
            <person name="Kawai F."/>
        </authorList>
    </citation>
    <scope>NUCLEOTIDE SEQUENCE [LARGE SCALE GENOMIC DNA]</scope>
    <source>
        <strain evidence="6 7">203N</strain>
    </source>
</reference>
<evidence type="ECO:0000256" key="3">
    <source>
        <dbReference type="ARBA" id="ARBA00023163"/>
    </source>
</evidence>
<dbReference type="SUPFAM" id="SSF48498">
    <property type="entry name" value="Tetracyclin repressor-like, C-terminal domain"/>
    <property type="match status" value="1"/>
</dbReference>
<dbReference type="RefSeq" id="WP_054729292.1">
    <property type="nucleotide sequence ID" value="NZ_CP009429.1"/>
</dbReference>
<name>A0AAC8Z277_SPHMC</name>
<feature type="DNA-binding region" description="H-T-H motif" evidence="4">
    <location>
        <begin position="33"/>
        <end position="52"/>
    </location>
</feature>
<dbReference type="KEGG" id="smaz:LH19_14945"/>
<sequence>MARRSDHTPKELRQLLVNCGHALMAETGFAKFSARAAARRAGYTVGTIYNVFGSLDSYLLAINTRTFTLWADWLEAALARCEDRDARIEALVRSYFSFAEANRHCWMAIYDHRRPSGLSLDEADMRERHRLTAIVDREVTAALGRDEGEATRRLVRSLIATVHGHCALHLGGSYALMDEPDPTAQAVARVREILEANRTRG</sequence>
<dbReference type="InterPro" id="IPR009057">
    <property type="entry name" value="Homeodomain-like_sf"/>
</dbReference>
<evidence type="ECO:0000313" key="7">
    <source>
        <dbReference type="Proteomes" id="UP000076088"/>
    </source>
</evidence>
<dbReference type="Gene3D" id="1.10.357.10">
    <property type="entry name" value="Tetracycline Repressor, domain 2"/>
    <property type="match status" value="1"/>
</dbReference>
<dbReference type="PROSITE" id="PS50977">
    <property type="entry name" value="HTH_TETR_2"/>
    <property type="match status" value="1"/>
</dbReference>
<reference evidence="7" key="1">
    <citation type="submission" date="2015-11" db="EMBL/GenBank/DDBJ databases">
        <title>Complete genome sequence of a polyethylene-glycol degrader Sphingopyxis macrogoltabida 203N (NBRC 111659).</title>
        <authorList>
            <person name="Yoshiyuki O."/>
            <person name="Shouta N."/>
            <person name="Nagata Y."/>
            <person name="Numata M."/>
            <person name="Tsuchikane K."/>
            <person name="Hosoyama A."/>
            <person name="Yamazoe A."/>
            <person name="Tsuda M."/>
            <person name="Fujita N."/>
            <person name="Kawai F."/>
        </authorList>
    </citation>
    <scope>NUCLEOTIDE SEQUENCE [LARGE SCALE GENOMIC DNA]</scope>
    <source>
        <strain evidence="7">203N</strain>
    </source>
</reference>
<keyword evidence="2 4" id="KW-0238">DNA-binding</keyword>